<organism evidence="2 3">
    <name type="scientific">Mycolicibacterium chitae</name>
    <name type="common">Mycobacterium chitae</name>
    <dbReference type="NCBI Taxonomy" id="1792"/>
    <lineage>
        <taxon>Bacteria</taxon>
        <taxon>Bacillati</taxon>
        <taxon>Actinomycetota</taxon>
        <taxon>Actinomycetes</taxon>
        <taxon>Mycobacteriales</taxon>
        <taxon>Mycobacteriaceae</taxon>
        <taxon>Mycolicibacterium</taxon>
    </lineage>
</organism>
<keyword evidence="1" id="KW-0732">Signal</keyword>
<feature type="chain" id="PRO_5038655522" description="Secreted protein" evidence="1">
    <location>
        <begin position="29"/>
        <end position="130"/>
    </location>
</feature>
<protein>
    <recommendedName>
        <fullName evidence="4">Secreted protein</fullName>
    </recommendedName>
</protein>
<proteinExistence type="predicted"/>
<keyword evidence="3" id="KW-1185">Reference proteome</keyword>
<dbReference type="OrthoDB" id="4748009at2"/>
<gene>
    <name evidence="2" type="ORF">NCTC10485_02319</name>
</gene>
<evidence type="ECO:0008006" key="4">
    <source>
        <dbReference type="Google" id="ProtNLM"/>
    </source>
</evidence>
<accession>A0A448I667</accession>
<dbReference type="Proteomes" id="UP000282551">
    <property type="component" value="Chromosome"/>
</dbReference>
<evidence type="ECO:0000313" key="3">
    <source>
        <dbReference type="Proteomes" id="UP000282551"/>
    </source>
</evidence>
<reference evidence="2 3" key="1">
    <citation type="submission" date="2018-12" db="EMBL/GenBank/DDBJ databases">
        <authorList>
            <consortium name="Pathogen Informatics"/>
        </authorList>
    </citation>
    <scope>NUCLEOTIDE SEQUENCE [LARGE SCALE GENOMIC DNA]</scope>
    <source>
        <strain evidence="2 3">NCTC10485</strain>
    </source>
</reference>
<feature type="signal peptide" evidence="1">
    <location>
        <begin position="1"/>
        <end position="28"/>
    </location>
</feature>
<sequence>MIRDAAGAVAVLAAAGALALGGAGAAAADPEHAYADVPGMAHDVQLSTKCHSWERFIFGRGVEGQTYACHYIPNQWPPVDSGFWVWSPPLYGVQEIGAPCPTNRGAAAQSPDGLPLECAGDLGWQQDFYA</sequence>
<dbReference type="EMBL" id="LR134355">
    <property type="protein sequence ID" value="VEG48026.1"/>
    <property type="molecule type" value="Genomic_DNA"/>
</dbReference>
<evidence type="ECO:0000313" key="2">
    <source>
        <dbReference type="EMBL" id="VEG48026.1"/>
    </source>
</evidence>
<name>A0A448I667_MYCCI</name>
<evidence type="ECO:0000256" key="1">
    <source>
        <dbReference type="SAM" id="SignalP"/>
    </source>
</evidence>
<dbReference type="AlphaFoldDB" id="A0A448I667"/>
<dbReference type="RefSeq" id="WP_126333876.1">
    <property type="nucleotide sequence ID" value="NZ_AP022604.1"/>
</dbReference>